<dbReference type="PROSITE" id="PS51775">
    <property type="entry name" value="GTD_BINDING"/>
    <property type="match status" value="1"/>
</dbReference>
<name>A0ABD3BR88_9LAMI</name>
<dbReference type="GO" id="GO:0080115">
    <property type="term" value="F:myosin XI tail binding"/>
    <property type="evidence" value="ECO:0007669"/>
    <property type="project" value="UniProtKB-ARBA"/>
</dbReference>
<organism evidence="8 9">
    <name type="scientific">Castilleja foliolosa</name>
    <dbReference type="NCBI Taxonomy" id="1961234"/>
    <lineage>
        <taxon>Eukaryota</taxon>
        <taxon>Viridiplantae</taxon>
        <taxon>Streptophyta</taxon>
        <taxon>Embryophyta</taxon>
        <taxon>Tracheophyta</taxon>
        <taxon>Spermatophyta</taxon>
        <taxon>Magnoliopsida</taxon>
        <taxon>eudicotyledons</taxon>
        <taxon>Gunneridae</taxon>
        <taxon>Pentapetalae</taxon>
        <taxon>asterids</taxon>
        <taxon>lamiids</taxon>
        <taxon>Lamiales</taxon>
        <taxon>Orobanchaceae</taxon>
        <taxon>Pedicularideae</taxon>
        <taxon>Castillejinae</taxon>
        <taxon>Castilleja</taxon>
    </lineage>
</organism>
<evidence type="ECO:0000256" key="3">
    <source>
        <dbReference type="ARBA" id="ARBA00022989"/>
    </source>
</evidence>
<dbReference type="Proteomes" id="UP001632038">
    <property type="component" value="Unassembled WGS sequence"/>
</dbReference>
<keyword evidence="3 6" id="KW-1133">Transmembrane helix</keyword>
<evidence type="ECO:0000256" key="5">
    <source>
        <dbReference type="SAM" id="Coils"/>
    </source>
</evidence>
<sequence length="407" mass="45678">MACQTVQTWSLSGLVAAFLDLGIAYLLLCASAVAYLASQFLGFFGLGLPCPCDWTFLNIKGKNVCLNRLLVNIPIEKVSDVHLSVKHKFPFGNPKIHHDYNYSVDNCVNSGILEIEGDGSFSSVDLVRNEKFDMKGKGVISTDRNRSRLRHRKYSSCVDLGGGQFGHSSNNGGNQFIEGSSVPVDDGEAQFLEYDTKDPPKTGVRKLSITGFETNHSPNANFQKKKIHIEEAQSLSDNEKNTSNKHLEQMLEEERIARAALHIELEKERSAAASAADEAMAMILRLQEEKASIEMEARQYQRILEEKSTYDAEEMNILKEILVRREKEKLFLEKELEAYRLMDEKGPEQIEDEKIIVTCEPKIDKESVDVHVIEPSGKNLRQVSLPLPTSKVLSKKTRSRSEGLISN</sequence>
<feature type="coiled-coil region" evidence="5">
    <location>
        <begin position="276"/>
        <end position="306"/>
    </location>
</feature>
<evidence type="ECO:0000256" key="2">
    <source>
        <dbReference type="ARBA" id="ARBA00022692"/>
    </source>
</evidence>
<dbReference type="GO" id="GO:0016020">
    <property type="term" value="C:membrane"/>
    <property type="evidence" value="ECO:0007669"/>
    <property type="project" value="UniProtKB-SubCell"/>
</dbReference>
<gene>
    <name evidence="8" type="ORF">CASFOL_034935</name>
</gene>
<proteinExistence type="predicted"/>
<keyword evidence="2 6" id="KW-0812">Transmembrane</keyword>
<feature type="transmembrane region" description="Helical" evidence="6">
    <location>
        <begin position="14"/>
        <end position="37"/>
    </location>
</feature>
<keyword evidence="4 6" id="KW-0472">Membrane</keyword>
<keyword evidence="9" id="KW-1185">Reference proteome</keyword>
<evidence type="ECO:0000256" key="4">
    <source>
        <dbReference type="ARBA" id="ARBA00023136"/>
    </source>
</evidence>
<protein>
    <recommendedName>
        <fullName evidence="7">GTD-binding domain-containing protein</fullName>
    </recommendedName>
</protein>
<dbReference type="AlphaFoldDB" id="A0ABD3BR88"/>
<feature type="domain" description="GTD-binding" evidence="7">
    <location>
        <begin position="242"/>
        <end position="340"/>
    </location>
</feature>
<evidence type="ECO:0000256" key="1">
    <source>
        <dbReference type="ARBA" id="ARBA00004370"/>
    </source>
</evidence>
<comment type="subcellular location">
    <subcellularLocation>
        <location evidence="1">Membrane</location>
    </subcellularLocation>
</comment>
<dbReference type="PANTHER" id="PTHR31422:SF3">
    <property type="entry name" value="GTD-BINDING DOMAIN-CONTAINING PROTEIN"/>
    <property type="match status" value="1"/>
</dbReference>
<comment type="caution">
    <text evidence="8">The sequence shown here is derived from an EMBL/GenBank/DDBJ whole genome shotgun (WGS) entry which is preliminary data.</text>
</comment>
<dbReference type="PANTHER" id="PTHR31422">
    <property type="entry name" value="BNAANNG28530D PROTEIN"/>
    <property type="match status" value="1"/>
</dbReference>
<evidence type="ECO:0000256" key="6">
    <source>
        <dbReference type="SAM" id="Phobius"/>
    </source>
</evidence>
<reference evidence="9" key="1">
    <citation type="journal article" date="2024" name="IScience">
        <title>Strigolactones Initiate the Formation of Haustorium-like Structures in Castilleja.</title>
        <authorList>
            <person name="Buerger M."/>
            <person name="Peterson D."/>
            <person name="Chory J."/>
        </authorList>
    </citation>
    <scope>NUCLEOTIDE SEQUENCE [LARGE SCALE GENOMIC DNA]</scope>
</reference>
<accession>A0ABD3BR88</accession>
<evidence type="ECO:0000259" key="7">
    <source>
        <dbReference type="PROSITE" id="PS51775"/>
    </source>
</evidence>
<dbReference type="InterPro" id="IPR007656">
    <property type="entry name" value="GTD-bd"/>
</dbReference>
<keyword evidence="5" id="KW-0175">Coiled coil</keyword>
<dbReference type="Pfam" id="PF04576">
    <property type="entry name" value="Zein-binding"/>
    <property type="match status" value="1"/>
</dbReference>
<dbReference type="EMBL" id="JAVIJP010000066">
    <property type="protein sequence ID" value="KAL3620023.1"/>
    <property type="molecule type" value="Genomic_DNA"/>
</dbReference>
<evidence type="ECO:0000313" key="8">
    <source>
        <dbReference type="EMBL" id="KAL3620023.1"/>
    </source>
</evidence>
<evidence type="ECO:0000313" key="9">
    <source>
        <dbReference type="Proteomes" id="UP001632038"/>
    </source>
</evidence>